<dbReference type="PANTHER" id="PTHR10250">
    <property type="entry name" value="MICROSOMAL GLUTATHIONE S-TRANSFERASE"/>
    <property type="match status" value="1"/>
</dbReference>
<dbReference type="GO" id="GO:0004464">
    <property type="term" value="F:leukotriene-C4 synthase activity"/>
    <property type="evidence" value="ECO:0007669"/>
    <property type="project" value="TreeGrafter"/>
</dbReference>
<dbReference type="GO" id="GO:0004364">
    <property type="term" value="F:glutathione transferase activity"/>
    <property type="evidence" value="ECO:0007669"/>
    <property type="project" value="TreeGrafter"/>
</dbReference>
<evidence type="ECO:0000256" key="4">
    <source>
        <dbReference type="SAM" id="Phobius"/>
    </source>
</evidence>
<dbReference type="InterPro" id="IPR050997">
    <property type="entry name" value="MAPEG"/>
</dbReference>
<dbReference type="InterPro" id="IPR023352">
    <property type="entry name" value="MAPEG-like_dom_sf"/>
</dbReference>
<dbReference type="Gene3D" id="1.20.120.550">
    <property type="entry name" value="Membrane associated eicosanoid/glutathione metabolism-like domain"/>
    <property type="match status" value="1"/>
</dbReference>
<evidence type="ECO:0008006" key="8">
    <source>
        <dbReference type="Google" id="ProtNLM"/>
    </source>
</evidence>
<evidence type="ECO:0000313" key="5">
    <source>
        <dbReference type="Ensembl" id="ENSVURP00010029113.1"/>
    </source>
</evidence>
<dbReference type="GO" id="GO:0031965">
    <property type="term" value="C:nuclear membrane"/>
    <property type="evidence" value="ECO:0007669"/>
    <property type="project" value="UniProtKB-SubCell"/>
</dbReference>
<keyword evidence="4" id="KW-0472">Membrane</keyword>
<organism evidence="5 7">
    <name type="scientific">Vombatus ursinus</name>
    <name type="common">Common wombat</name>
    <dbReference type="NCBI Taxonomy" id="29139"/>
    <lineage>
        <taxon>Eukaryota</taxon>
        <taxon>Metazoa</taxon>
        <taxon>Chordata</taxon>
        <taxon>Craniata</taxon>
        <taxon>Vertebrata</taxon>
        <taxon>Euteleostomi</taxon>
        <taxon>Mammalia</taxon>
        <taxon>Metatheria</taxon>
        <taxon>Diprotodontia</taxon>
        <taxon>Vombatidae</taxon>
        <taxon>Vombatus</taxon>
    </lineage>
</organism>
<evidence type="ECO:0000313" key="7">
    <source>
        <dbReference type="Proteomes" id="UP000314987"/>
    </source>
</evidence>
<dbReference type="GO" id="GO:0004602">
    <property type="term" value="F:glutathione peroxidase activity"/>
    <property type="evidence" value="ECO:0007669"/>
    <property type="project" value="TreeGrafter"/>
</dbReference>
<dbReference type="Proteomes" id="UP000314987">
    <property type="component" value="Unassembled WGS sequence"/>
</dbReference>
<feature type="transmembrane region" description="Helical" evidence="4">
    <location>
        <begin position="12"/>
        <end position="39"/>
    </location>
</feature>
<accession>A0A4X2LYG1</accession>
<reference evidence="7" key="1">
    <citation type="submission" date="2018-12" db="EMBL/GenBank/DDBJ databases">
        <authorList>
            <person name="Yazar S."/>
        </authorList>
    </citation>
    <scope>NUCLEOTIDE SEQUENCE [LARGE SCALE GENOMIC DNA]</scope>
</reference>
<dbReference type="GO" id="GO:0019370">
    <property type="term" value="P:leukotriene biosynthetic process"/>
    <property type="evidence" value="ECO:0007669"/>
    <property type="project" value="TreeGrafter"/>
</dbReference>
<evidence type="ECO:0000313" key="6">
    <source>
        <dbReference type="Ensembl" id="ENSVURP00010029139.1"/>
    </source>
</evidence>
<comment type="similarity">
    <text evidence="2">Belongs to the MAPEG family.</text>
</comment>
<keyword evidence="7" id="KW-1185">Reference proteome</keyword>
<dbReference type="Ensembl" id="ENSVURT00010033197.1">
    <property type="protein sequence ID" value="ENSVURP00010029139.1"/>
    <property type="gene ID" value="ENSVURG00010022298.1"/>
</dbReference>
<protein>
    <recommendedName>
        <fullName evidence="8">Leukotriene C4 synthase</fullName>
    </recommendedName>
</protein>
<evidence type="ECO:0000256" key="3">
    <source>
        <dbReference type="ARBA" id="ARBA00023242"/>
    </source>
</evidence>
<dbReference type="GO" id="GO:0005783">
    <property type="term" value="C:endoplasmic reticulum"/>
    <property type="evidence" value="ECO:0007669"/>
    <property type="project" value="TreeGrafter"/>
</dbReference>
<sequence length="102" mass="11083">MPPRLWAQNLSFYALKACASIIPASPLQGVAAACGLLYLGARYRYFHGYAVSAQGRLGPLYFGARVLWLLVALSALGLASHFLPASLKTPLLRKLHWLVVMG</sequence>
<dbReference type="AlphaFoldDB" id="A0A4X2LYG1"/>
<dbReference type="GeneTree" id="ENSGT00940000160738"/>
<dbReference type="PANTHER" id="PTHR10250:SF4">
    <property type="entry name" value="LEUKOTRIENE C4 SYNTHASE"/>
    <property type="match status" value="1"/>
</dbReference>
<evidence type="ECO:0000256" key="2">
    <source>
        <dbReference type="ARBA" id="ARBA00010459"/>
    </source>
</evidence>
<dbReference type="Ensembl" id="ENSVURT00010033170.1">
    <property type="protein sequence ID" value="ENSVURP00010029113.1"/>
    <property type="gene ID" value="ENSVURG00010022286.1"/>
</dbReference>
<name>A0A4X2LYG1_VOMUR</name>
<comment type="subcellular location">
    <subcellularLocation>
        <location evidence="1">Nucleus membrane</location>
        <topology evidence="1">Multi-pass membrane protein</topology>
    </subcellularLocation>
</comment>
<dbReference type="PROSITE" id="PS51257">
    <property type="entry name" value="PROKAR_LIPOPROTEIN"/>
    <property type="match status" value="1"/>
</dbReference>
<keyword evidence="3" id="KW-0539">Nucleus</keyword>
<evidence type="ECO:0000256" key="1">
    <source>
        <dbReference type="ARBA" id="ARBA00004232"/>
    </source>
</evidence>
<proteinExistence type="inferred from homology"/>
<dbReference type="SUPFAM" id="SSF161084">
    <property type="entry name" value="MAPEG domain-like"/>
    <property type="match status" value="1"/>
</dbReference>
<gene>
    <name evidence="5" type="primary">LOC114032467</name>
    <name evidence="6" type="synonym">LOC114032469</name>
</gene>
<keyword evidence="4" id="KW-0812">Transmembrane</keyword>
<reference evidence="5" key="2">
    <citation type="submission" date="2025-05" db="UniProtKB">
        <authorList>
            <consortium name="Ensembl"/>
        </authorList>
    </citation>
    <scope>IDENTIFICATION</scope>
</reference>
<feature type="transmembrane region" description="Helical" evidence="4">
    <location>
        <begin position="60"/>
        <end position="83"/>
    </location>
</feature>
<keyword evidence="4" id="KW-1133">Transmembrane helix</keyword>